<keyword evidence="2" id="KW-0812">Transmembrane</keyword>
<dbReference type="InterPro" id="IPR019649">
    <property type="entry name" value="DUF2512"/>
</dbReference>
<sequence>MKHVKAIAIKFIACLGLLWLILGGIYGIDFGDIFMISLVLGVASYFIGDMIILPLTNNLIASLADFGLALGLIWIMSDNMTPQDNLFTPALVSAIGVTIFEYFYHKYIANHVLHEDEKRSHSPAGNLRYQTESSDELTDVMRKAEEENEK</sequence>
<dbReference type="AlphaFoldDB" id="A0A6G1X284"/>
<evidence type="ECO:0000313" key="3">
    <source>
        <dbReference type="EMBL" id="MRG85107.1"/>
    </source>
</evidence>
<feature type="transmembrane region" description="Helical" evidence="2">
    <location>
        <begin position="7"/>
        <end position="27"/>
    </location>
</feature>
<reference evidence="3 4" key="1">
    <citation type="submission" date="2019-11" db="EMBL/GenBank/DDBJ databases">
        <authorList>
            <person name="Li J."/>
        </authorList>
    </citation>
    <scope>NUCLEOTIDE SEQUENCE [LARGE SCALE GENOMIC DNA]</scope>
    <source>
        <strain evidence="3 4">J4</strain>
    </source>
</reference>
<keyword evidence="4" id="KW-1185">Reference proteome</keyword>
<gene>
    <name evidence="3" type="ORF">GH754_02060</name>
</gene>
<dbReference type="OrthoDB" id="2111682at2"/>
<evidence type="ECO:0000256" key="1">
    <source>
        <dbReference type="SAM" id="MobiDB-lite"/>
    </source>
</evidence>
<proteinExistence type="predicted"/>
<feature type="transmembrane region" description="Helical" evidence="2">
    <location>
        <begin position="59"/>
        <end position="75"/>
    </location>
</feature>
<feature type="compositionally biased region" description="Basic and acidic residues" evidence="1">
    <location>
        <begin position="139"/>
        <end position="150"/>
    </location>
</feature>
<name>A0A6G1X284_9BACI</name>
<feature type="region of interest" description="Disordered" evidence="1">
    <location>
        <begin position="119"/>
        <end position="150"/>
    </location>
</feature>
<dbReference type="Proteomes" id="UP000480185">
    <property type="component" value="Unassembled WGS sequence"/>
</dbReference>
<evidence type="ECO:0000256" key="2">
    <source>
        <dbReference type="SAM" id="Phobius"/>
    </source>
</evidence>
<dbReference type="RefSeq" id="WP_153727057.1">
    <property type="nucleotide sequence ID" value="NZ_WJNH01000001.1"/>
</dbReference>
<accession>A0A6G1X284</accession>
<feature type="transmembrane region" description="Helical" evidence="2">
    <location>
        <begin position="33"/>
        <end position="52"/>
    </location>
</feature>
<evidence type="ECO:0000313" key="4">
    <source>
        <dbReference type="Proteomes" id="UP000480185"/>
    </source>
</evidence>
<protein>
    <submittedName>
        <fullName evidence="3">DUF2512 family protein</fullName>
    </submittedName>
</protein>
<organism evidence="3 4">
    <name type="scientific">Salinibacillus xinjiangensis</name>
    <dbReference type="NCBI Taxonomy" id="1229268"/>
    <lineage>
        <taxon>Bacteria</taxon>
        <taxon>Bacillati</taxon>
        <taxon>Bacillota</taxon>
        <taxon>Bacilli</taxon>
        <taxon>Bacillales</taxon>
        <taxon>Bacillaceae</taxon>
        <taxon>Salinibacillus</taxon>
    </lineage>
</organism>
<dbReference type="Pfam" id="PF10710">
    <property type="entry name" value="DUF2512"/>
    <property type="match status" value="1"/>
</dbReference>
<feature type="transmembrane region" description="Helical" evidence="2">
    <location>
        <begin position="87"/>
        <end position="104"/>
    </location>
</feature>
<keyword evidence="2" id="KW-0472">Membrane</keyword>
<dbReference type="EMBL" id="WJNH01000001">
    <property type="protein sequence ID" value="MRG85107.1"/>
    <property type="molecule type" value="Genomic_DNA"/>
</dbReference>
<keyword evidence="2" id="KW-1133">Transmembrane helix</keyword>
<comment type="caution">
    <text evidence="3">The sequence shown here is derived from an EMBL/GenBank/DDBJ whole genome shotgun (WGS) entry which is preliminary data.</text>
</comment>